<dbReference type="SMART" id="SM00343">
    <property type="entry name" value="ZnF_C2HC"/>
    <property type="match status" value="2"/>
</dbReference>
<dbReference type="Proteomes" id="UP000748531">
    <property type="component" value="Unassembled WGS sequence"/>
</dbReference>
<dbReference type="CDD" id="cd04458">
    <property type="entry name" value="CSP_CDS"/>
    <property type="match status" value="1"/>
</dbReference>
<evidence type="ECO:0000313" key="5">
    <source>
        <dbReference type="EMBL" id="KAF5401419.1"/>
    </source>
</evidence>
<comment type="caution">
    <text evidence="5">The sequence shown here is derived from an EMBL/GenBank/DDBJ whole genome shotgun (WGS) entry which is preliminary data.</text>
</comment>
<protein>
    <recommendedName>
        <fullName evidence="4">CSD domain-containing protein</fullName>
    </recommendedName>
</protein>
<keyword evidence="3" id="KW-0963">Cytoplasm</keyword>
<reference evidence="5" key="1">
    <citation type="submission" date="2019-05" db="EMBL/GenBank/DDBJ databases">
        <title>Annotation for the trematode Paragonimus heterotremus.</title>
        <authorList>
            <person name="Choi Y.-J."/>
        </authorList>
    </citation>
    <scope>NUCLEOTIDE SEQUENCE</scope>
    <source>
        <strain evidence="5">LC</strain>
    </source>
</reference>
<dbReference type="AlphaFoldDB" id="A0A8J4TB68"/>
<dbReference type="EMBL" id="LUCH01002486">
    <property type="protein sequence ID" value="KAF5401419.1"/>
    <property type="molecule type" value="Genomic_DNA"/>
</dbReference>
<dbReference type="InterPro" id="IPR036875">
    <property type="entry name" value="Znf_CCHC_sf"/>
</dbReference>
<dbReference type="SUPFAM" id="SSF57756">
    <property type="entry name" value="Retrovirus zinc finger-like domains"/>
    <property type="match status" value="1"/>
</dbReference>
<comment type="similarity">
    <text evidence="2">Belongs to the lin-28 family.</text>
</comment>
<dbReference type="InterPro" id="IPR001878">
    <property type="entry name" value="Znf_CCHC"/>
</dbReference>
<dbReference type="InterPro" id="IPR019844">
    <property type="entry name" value="CSD_CS"/>
</dbReference>
<sequence>MTLNFEIRLNHKGQQKWSQQQKRSFNVRWKVNTQRIDRSKCANFLQALTSQLAISQLHDVVSSRIQPSRAPPRPTHFGVGLGERRILTGRVKWFNTIRRFGFIVVDQTGQEIFFHQSNVCGYVYQQLTPNTPVTFMICFTSKGPEAYNIQPLATTSQPTYTGPITPRREYFRSGMHIAERTAMASEWALSGGSREQRLLRRTRPDLRPIRRFRCYNCGQYASHKAAFCPLEPMRGCCYLCRSPSHLLADCPLKSEYFSLQYHPRTAP</sequence>
<dbReference type="InterPro" id="IPR002059">
    <property type="entry name" value="CSP_DNA-bd"/>
</dbReference>
<dbReference type="Gene3D" id="2.40.50.140">
    <property type="entry name" value="Nucleic acid-binding proteins"/>
    <property type="match status" value="1"/>
</dbReference>
<dbReference type="InterPro" id="IPR011129">
    <property type="entry name" value="CSD"/>
</dbReference>
<proteinExistence type="inferred from homology"/>
<evidence type="ECO:0000256" key="3">
    <source>
        <dbReference type="ARBA" id="ARBA00022490"/>
    </source>
</evidence>
<dbReference type="GO" id="GO:0005634">
    <property type="term" value="C:nucleus"/>
    <property type="evidence" value="ECO:0007669"/>
    <property type="project" value="TreeGrafter"/>
</dbReference>
<evidence type="ECO:0000259" key="4">
    <source>
        <dbReference type="PROSITE" id="PS51857"/>
    </source>
</evidence>
<dbReference type="InterPro" id="IPR051373">
    <property type="entry name" value="Lin-28_RNA-binding"/>
</dbReference>
<dbReference type="PROSITE" id="PS51857">
    <property type="entry name" value="CSD_2"/>
    <property type="match status" value="1"/>
</dbReference>
<dbReference type="GO" id="GO:0005737">
    <property type="term" value="C:cytoplasm"/>
    <property type="evidence" value="ECO:0007669"/>
    <property type="project" value="UniProtKB-SubCell"/>
</dbReference>
<organism evidence="5 6">
    <name type="scientific">Paragonimus heterotremus</name>
    <dbReference type="NCBI Taxonomy" id="100268"/>
    <lineage>
        <taxon>Eukaryota</taxon>
        <taxon>Metazoa</taxon>
        <taxon>Spiralia</taxon>
        <taxon>Lophotrochozoa</taxon>
        <taxon>Platyhelminthes</taxon>
        <taxon>Trematoda</taxon>
        <taxon>Digenea</taxon>
        <taxon>Plagiorchiida</taxon>
        <taxon>Troglotremata</taxon>
        <taxon>Troglotrematidae</taxon>
        <taxon>Paragonimus</taxon>
    </lineage>
</organism>
<dbReference type="Pfam" id="PF00313">
    <property type="entry name" value="CSD"/>
    <property type="match status" value="1"/>
</dbReference>
<dbReference type="SMART" id="SM00357">
    <property type="entry name" value="CSP"/>
    <property type="match status" value="1"/>
</dbReference>
<dbReference type="GO" id="GO:0003729">
    <property type="term" value="F:mRNA binding"/>
    <property type="evidence" value="ECO:0007669"/>
    <property type="project" value="TreeGrafter"/>
</dbReference>
<dbReference type="PANTHER" id="PTHR46109">
    <property type="entry name" value="PROTEIN LIN-28"/>
    <property type="match status" value="1"/>
</dbReference>
<dbReference type="Gene3D" id="4.10.60.10">
    <property type="entry name" value="Zinc finger, CCHC-type"/>
    <property type="match status" value="1"/>
</dbReference>
<gene>
    <name evidence="5" type="ORF">PHET_05524</name>
</gene>
<dbReference type="OrthoDB" id="422005at2759"/>
<dbReference type="GO" id="GO:0008270">
    <property type="term" value="F:zinc ion binding"/>
    <property type="evidence" value="ECO:0007669"/>
    <property type="project" value="InterPro"/>
</dbReference>
<feature type="domain" description="CSD" evidence="4">
    <location>
        <begin position="86"/>
        <end position="151"/>
    </location>
</feature>
<dbReference type="PROSITE" id="PS00352">
    <property type="entry name" value="CSD_1"/>
    <property type="match status" value="1"/>
</dbReference>
<comment type="subcellular location">
    <subcellularLocation>
        <location evidence="1">Cytoplasm</location>
    </subcellularLocation>
</comment>
<evidence type="ECO:0000256" key="2">
    <source>
        <dbReference type="ARBA" id="ARBA00008840"/>
    </source>
</evidence>
<dbReference type="GO" id="GO:0031054">
    <property type="term" value="P:pre-miRNA processing"/>
    <property type="evidence" value="ECO:0007669"/>
    <property type="project" value="TreeGrafter"/>
</dbReference>
<accession>A0A8J4TB68</accession>
<name>A0A8J4TB68_9TREM</name>
<dbReference type="SUPFAM" id="SSF50249">
    <property type="entry name" value="Nucleic acid-binding proteins"/>
    <property type="match status" value="1"/>
</dbReference>
<evidence type="ECO:0000256" key="1">
    <source>
        <dbReference type="ARBA" id="ARBA00004496"/>
    </source>
</evidence>
<dbReference type="PANTHER" id="PTHR46109:SF1">
    <property type="entry name" value="PROTEIN LIN-28 HOMOLOG"/>
    <property type="match status" value="1"/>
</dbReference>
<keyword evidence="6" id="KW-1185">Reference proteome</keyword>
<dbReference type="InterPro" id="IPR012340">
    <property type="entry name" value="NA-bd_OB-fold"/>
</dbReference>
<evidence type="ECO:0000313" key="6">
    <source>
        <dbReference type="Proteomes" id="UP000748531"/>
    </source>
</evidence>